<evidence type="ECO:0000256" key="1">
    <source>
        <dbReference type="SAM" id="Coils"/>
    </source>
</evidence>
<protein>
    <submittedName>
        <fullName evidence="2">Uncharacterized protein</fullName>
    </submittedName>
</protein>
<dbReference type="EMBL" id="QKZK01000007">
    <property type="protein sequence ID" value="PZX18077.1"/>
    <property type="molecule type" value="Genomic_DNA"/>
</dbReference>
<reference evidence="2 3" key="1">
    <citation type="submission" date="2018-06" db="EMBL/GenBank/DDBJ databases">
        <title>Genomic Encyclopedia of Archaeal and Bacterial Type Strains, Phase II (KMG-II): from individual species to whole genera.</title>
        <authorList>
            <person name="Goeker M."/>
        </authorList>
    </citation>
    <scope>NUCLEOTIDE SEQUENCE [LARGE SCALE GENOMIC DNA]</scope>
    <source>
        <strain evidence="2 3">DSM 6779</strain>
    </source>
</reference>
<gene>
    <name evidence="2" type="ORF">LX69_01114</name>
</gene>
<keyword evidence="3" id="KW-1185">Reference proteome</keyword>
<dbReference type="AlphaFoldDB" id="A0A2W7NIX4"/>
<proteinExistence type="predicted"/>
<dbReference type="RefSeq" id="WP_111444821.1">
    <property type="nucleotide sequence ID" value="NZ_QKZK01000007.1"/>
</dbReference>
<accession>A0A2W7NIX4</accession>
<comment type="caution">
    <text evidence="2">The sequence shown here is derived from an EMBL/GenBank/DDBJ whole genome shotgun (WGS) entry which is preliminary data.</text>
</comment>
<dbReference type="Proteomes" id="UP000249239">
    <property type="component" value="Unassembled WGS sequence"/>
</dbReference>
<organism evidence="2 3">
    <name type="scientific">Breznakibacter xylanolyticus</name>
    <dbReference type="NCBI Taxonomy" id="990"/>
    <lineage>
        <taxon>Bacteria</taxon>
        <taxon>Pseudomonadati</taxon>
        <taxon>Bacteroidota</taxon>
        <taxon>Bacteroidia</taxon>
        <taxon>Marinilabiliales</taxon>
        <taxon>Marinilabiliaceae</taxon>
        <taxon>Breznakibacter</taxon>
    </lineage>
</organism>
<name>A0A2W7NIX4_9BACT</name>
<evidence type="ECO:0000313" key="3">
    <source>
        <dbReference type="Proteomes" id="UP000249239"/>
    </source>
</evidence>
<feature type="coiled-coil region" evidence="1">
    <location>
        <begin position="54"/>
        <end position="85"/>
    </location>
</feature>
<dbReference type="OrthoDB" id="1441013at2"/>
<sequence length="142" mass="16771">MQKQILATEPIHRRAEILRDTCYKVLENEHYTRKLEPDEVVECKTELYQKDMEVEDLKAQLKDATAVLRKKIKELNERRSELIRTIQFESVSQRGTVFLMDEQESNLMFIYDVNGYCVGTRPLLPEEKQTSILTIKRNGTDY</sequence>
<evidence type="ECO:0000313" key="2">
    <source>
        <dbReference type="EMBL" id="PZX18077.1"/>
    </source>
</evidence>
<keyword evidence="1" id="KW-0175">Coiled coil</keyword>